<dbReference type="Gene3D" id="1.10.10.10">
    <property type="entry name" value="Winged helix-like DNA-binding domain superfamily/Winged helix DNA-binding domain"/>
    <property type="match status" value="1"/>
</dbReference>
<dbReference type="EMBL" id="JAPDDP010000111">
    <property type="protein sequence ID" value="MDA0185403.1"/>
    <property type="molecule type" value="Genomic_DNA"/>
</dbReference>
<dbReference type="Pfam" id="PF04542">
    <property type="entry name" value="Sigma70_r2"/>
    <property type="match status" value="1"/>
</dbReference>
<dbReference type="PANTHER" id="PTHR43133">
    <property type="entry name" value="RNA POLYMERASE ECF-TYPE SIGMA FACTO"/>
    <property type="match status" value="1"/>
</dbReference>
<feature type="domain" description="RNA polymerase sigma factor 70 region 4 type 2" evidence="6">
    <location>
        <begin position="126"/>
        <end position="174"/>
    </location>
</feature>
<name>A0A9X3SC46_9ACTN</name>
<evidence type="ECO:0000256" key="1">
    <source>
        <dbReference type="ARBA" id="ARBA00010641"/>
    </source>
</evidence>
<accession>A0A9X3SC46</accession>
<evidence type="ECO:0000256" key="2">
    <source>
        <dbReference type="ARBA" id="ARBA00023015"/>
    </source>
</evidence>
<keyword evidence="2" id="KW-0805">Transcription regulation</keyword>
<reference evidence="7" key="1">
    <citation type="submission" date="2022-10" db="EMBL/GenBank/DDBJ databases">
        <title>The WGS of Solirubrobacter phytolaccae KCTC 29190.</title>
        <authorList>
            <person name="Jiang Z."/>
        </authorList>
    </citation>
    <scope>NUCLEOTIDE SEQUENCE</scope>
    <source>
        <strain evidence="7">KCTC 29190</strain>
    </source>
</reference>
<protein>
    <submittedName>
        <fullName evidence="7">RNA polymerase sigma factor</fullName>
    </submittedName>
</protein>
<dbReference type="InterPro" id="IPR013324">
    <property type="entry name" value="RNA_pol_sigma_r3/r4-like"/>
</dbReference>
<dbReference type="InterPro" id="IPR013249">
    <property type="entry name" value="RNA_pol_sigma70_r4_t2"/>
</dbReference>
<dbReference type="GO" id="GO:0003677">
    <property type="term" value="F:DNA binding"/>
    <property type="evidence" value="ECO:0007669"/>
    <property type="project" value="InterPro"/>
</dbReference>
<dbReference type="AlphaFoldDB" id="A0A9X3SC46"/>
<dbReference type="GO" id="GO:0016987">
    <property type="term" value="F:sigma factor activity"/>
    <property type="evidence" value="ECO:0007669"/>
    <property type="project" value="UniProtKB-KW"/>
</dbReference>
<evidence type="ECO:0000256" key="3">
    <source>
        <dbReference type="ARBA" id="ARBA00023082"/>
    </source>
</evidence>
<dbReference type="Proteomes" id="UP001147653">
    <property type="component" value="Unassembled WGS sequence"/>
</dbReference>
<dbReference type="Gene3D" id="1.10.1740.10">
    <property type="match status" value="1"/>
</dbReference>
<sequence>MDIERATDEELLAQARTTPRAFGEFYRRHVHAVQSFFRRRVRDVETAFDLTAETFAAALRSVPRYEPGPGPARAWLFGIARHVLSEALRRGQVQDRARQALAMQPLTLDARDVETLELLEDTPAVEAAEALPDEQRAAVLARHVAGESYAEIAERLACSESVVRKRVSRGLRTLRARLGESR</sequence>
<dbReference type="PANTHER" id="PTHR43133:SF63">
    <property type="entry name" value="RNA POLYMERASE SIGMA FACTOR FECI-RELATED"/>
    <property type="match status" value="1"/>
</dbReference>
<keyword evidence="8" id="KW-1185">Reference proteome</keyword>
<comment type="similarity">
    <text evidence="1">Belongs to the sigma-70 factor family. ECF subfamily.</text>
</comment>
<dbReference type="InterPro" id="IPR007627">
    <property type="entry name" value="RNA_pol_sigma70_r2"/>
</dbReference>
<evidence type="ECO:0000256" key="4">
    <source>
        <dbReference type="ARBA" id="ARBA00023163"/>
    </source>
</evidence>
<dbReference type="GO" id="GO:0006352">
    <property type="term" value="P:DNA-templated transcription initiation"/>
    <property type="evidence" value="ECO:0007669"/>
    <property type="project" value="InterPro"/>
</dbReference>
<proteinExistence type="inferred from homology"/>
<dbReference type="SUPFAM" id="SSF88659">
    <property type="entry name" value="Sigma3 and sigma4 domains of RNA polymerase sigma factors"/>
    <property type="match status" value="1"/>
</dbReference>
<feature type="domain" description="RNA polymerase sigma-70 region 2" evidence="5">
    <location>
        <begin position="25"/>
        <end position="91"/>
    </location>
</feature>
<dbReference type="RefSeq" id="WP_270029906.1">
    <property type="nucleotide sequence ID" value="NZ_JAPDDP010000111.1"/>
</dbReference>
<evidence type="ECO:0000259" key="6">
    <source>
        <dbReference type="Pfam" id="PF08281"/>
    </source>
</evidence>
<dbReference type="NCBIfam" id="TIGR02937">
    <property type="entry name" value="sigma70-ECF"/>
    <property type="match status" value="1"/>
</dbReference>
<comment type="caution">
    <text evidence="7">The sequence shown here is derived from an EMBL/GenBank/DDBJ whole genome shotgun (WGS) entry which is preliminary data.</text>
</comment>
<evidence type="ECO:0000313" key="8">
    <source>
        <dbReference type="Proteomes" id="UP001147653"/>
    </source>
</evidence>
<dbReference type="SUPFAM" id="SSF88946">
    <property type="entry name" value="Sigma2 domain of RNA polymerase sigma factors"/>
    <property type="match status" value="1"/>
</dbReference>
<keyword evidence="4" id="KW-0804">Transcription</keyword>
<dbReference type="InterPro" id="IPR013325">
    <property type="entry name" value="RNA_pol_sigma_r2"/>
</dbReference>
<dbReference type="Pfam" id="PF08281">
    <property type="entry name" value="Sigma70_r4_2"/>
    <property type="match status" value="1"/>
</dbReference>
<evidence type="ECO:0000259" key="5">
    <source>
        <dbReference type="Pfam" id="PF04542"/>
    </source>
</evidence>
<dbReference type="InterPro" id="IPR036388">
    <property type="entry name" value="WH-like_DNA-bd_sf"/>
</dbReference>
<dbReference type="InterPro" id="IPR014284">
    <property type="entry name" value="RNA_pol_sigma-70_dom"/>
</dbReference>
<evidence type="ECO:0000313" key="7">
    <source>
        <dbReference type="EMBL" id="MDA0185403.1"/>
    </source>
</evidence>
<gene>
    <name evidence="7" type="ORF">OJ997_34170</name>
</gene>
<organism evidence="7 8">
    <name type="scientific">Solirubrobacter phytolaccae</name>
    <dbReference type="NCBI Taxonomy" id="1404360"/>
    <lineage>
        <taxon>Bacteria</taxon>
        <taxon>Bacillati</taxon>
        <taxon>Actinomycetota</taxon>
        <taxon>Thermoleophilia</taxon>
        <taxon>Solirubrobacterales</taxon>
        <taxon>Solirubrobacteraceae</taxon>
        <taxon>Solirubrobacter</taxon>
    </lineage>
</organism>
<keyword evidence="3" id="KW-0731">Sigma factor</keyword>
<dbReference type="CDD" id="cd06171">
    <property type="entry name" value="Sigma70_r4"/>
    <property type="match status" value="1"/>
</dbReference>
<dbReference type="InterPro" id="IPR039425">
    <property type="entry name" value="RNA_pol_sigma-70-like"/>
</dbReference>